<evidence type="ECO:0000313" key="5">
    <source>
        <dbReference type="EMBL" id="GGP27252.1"/>
    </source>
</evidence>
<proteinExistence type="inferred from homology"/>
<dbReference type="PANTHER" id="PTHR43685">
    <property type="entry name" value="GLYCOSYLTRANSFERASE"/>
    <property type="match status" value="1"/>
</dbReference>
<organism evidence="5 6">
    <name type="scientific">Silvimonas amylolytica</name>
    <dbReference type="NCBI Taxonomy" id="449663"/>
    <lineage>
        <taxon>Bacteria</taxon>
        <taxon>Pseudomonadati</taxon>
        <taxon>Pseudomonadota</taxon>
        <taxon>Betaproteobacteria</taxon>
        <taxon>Neisseriales</taxon>
        <taxon>Chitinibacteraceae</taxon>
        <taxon>Silvimonas</taxon>
    </lineage>
</organism>
<dbReference type="GO" id="GO:0016740">
    <property type="term" value="F:transferase activity"/>
    <property type="evidence" value="ECO:0007669"/>
    <property type="project" value="UniProtKB-KW"/>
</dbReference>
<reference evidence="6" key="1">
    <citation type="journal article" date="2019" name="Int. J. Syst. Evol. Microbiol.">
        <title>The Global Catalogue of Microorganisms (GCM) 10K type strain sequencing project: providing services to taxonomists for standard genome sequencing and annotation.</title>
        <authorList>
            <consortium name="The Broad Institute Genomics Platform"/>
            <consortium name="The Broad Institute Genome Sequencing Center for Infectious Disease"/>
            <person name="Wu L."/>
            <person name="Ma J."/>
        </authorList>
    </citation>
    <scope>NUCLEOTIDE SEQUENCE [LARGE SCALE GENOMIC DNA]</scope>
    <source>
        <strain evidence="6">CGMCC 1.8860</strain>
    </source>
</reference>
<keyword evidence="6" id="KW-1185">Reference proteome</keyword>
<dbReference type="SUPFAM" id="SSF53448">
    <property type="entry name" value="Nucleotide-diphospho-sugar transferases"/>
    <property type="match status" value="1"/>
</dbReference>
<gene>
    <name evidence="5" type="ORF">GCM10010971_30710</name>
</gene>
<comment type="similarity">
    <text evidence="1">Belongs to the glycosyltransferase 2 family.</text>
</comment>
<accession>A0ABQ2PNQ3</accession>
<keyword evidence="2" id="KW-0328">Glycosyltransferase</keyword>
<name>A0ABQ2PNQ3_9NEIS</name>
<evidence type="ECO:0000256" key="3">
    <source>
        <dbReference type="ARBA" id="ARBA00022679"/>
    </source>
</evidence>
<dbReference type="Gene3D" id="3.90.550.10">
    <property type="entry name" value="Spore Coat Polysaccharide Biosynthesis Protein SpsA, Chain A"/>
    <property type="match status" value="1"/>
</dbReference>
<dbReference type="RefSeq" id="WP_188695758.1">
    <property type="nucleotide sequence ID" value="NZ_BMLY01000005.1"/>
</dbReference>
<dbReference type="EMBL" id="BMLY01000005">
    <property type="protein sequence ID" value="GGP27252.1"/>
    <property type="molecule type" value="Genomic_DNA"/>
</dbReference>
<dbReference type="InterPro" id="IPR029044">
    <property type="entry name" value="Nucleotide-diphossugar_trans"/>
</dbReference>
<dbReference type="InterPro" id="IPR050834">
    <property type="entry name" value="Glycosyltransf_2"/>
</dbReference>
<evidence type="ECO:0000313" key="6">
    <source>
        <dbReference type="Proteomes" id="UP000621859"/>
    </source>
</evidence>
<feature type="domain" description="Glycosyltransferase 2-like" evidence="4">
    <location>
        <begin position="14"/>
        <end position="151"/>
    </location>
</feature>
<protein>
    <submittedName>
        <fullName evidence="5">Glycosyl transferase</fullName>
    </submittedName>
</protein>
<comment type="caution">
    <text evidence="5">The sequence shown here is derived from an EMBL/GenBank/DDBJ whole genome shotgun (WGS) entry which is preliminary data.</text>
</comment>
<dbReference type="Proteomes" id="UP000621859">
    <property type="component" value="Unassembled WGS sequence"/>
</dbReference>
<evidence type="ECO:0000256" key="1">
    <source>
        <dbReference type="ARBA" id="ARBA00006739"/>
    </source>
</evidence>
<evidence type="ECO:0000259" key="4">
    <source>
        <dbReference type="Pfam" id="PF00535"/>
    </source>
</evidence>
<evidence type="ECO:0000256" key="2">
    <source>
        <dbReference type="ARBA" id="ARBA00022676"/>
    </source>
</evidence>
<dbReference type="Pfam" id="PF00535">
    <property type="entry name" value="Glycos_transf_2"/>
    <property type="match status" value="1"/>
</dbReference>
<dbReference type="InterPro" id="IPR001173">
    <property type="entry name" value="Glyco_trans_2-like"/>
</dbReference>
<sequence length="276" mass="31568">MNSDVTRRNRTALLIPHFNNPQGMCESLASVGEQEQVDAWIVDDGSVRQKLDEAACRAAWRAQGEVYFVYLPQNQGIEYALNAGLAGIRAAGHYDYVARLDCADLNVPDRCTRQAAYLDAHPEIYLLGSAVVFFDETGDRFTLRQPQTHEEIVRQMHVDNAFTHPAVMFRMTGIDALGDYPVDCKAAEDFAYFWKFVARYRTANLPDVLVRTEYTTAGISLSRRRRQQWSRFKVLLRYVDASPRSWLMLLKPLVWLVVPFGVARQVKQWLGVKSWS</sequence>
<dbReference type="PANTHER" id="PTHR43685:SF5">
    <property type="entry name" value="GLYCOSYLTRANSFERASE EPSE-RELATED"/>
    <property type="match status" value="1"/>
</dbReference>
<keyword evidence="3 5" id="KW-0808">Transferase</keyword>